<evidence type="ECO:0000313" key="2">
    <source>
        <dbReference type="EMBL" id="GFO03093.1"/>
    </source>
</evidence>
<feature type="region of interest" description="Disordered" evidence="1">
    <location>
        <begin position="61"/>
        <end position="90"/>
    </location>
</feature>
<evidence type="ECO:0000313" key="3">
    <source>
        <dbReference type="Proteomes" id="UP000735302"/>
    </source>
</evidence>
<evidence type="ECO:0000256" key="1">
    <source>
        <dbReference type="SAM" id="MobiDB-lite"/>
    </source>
</evidence>
<dbReference type="AlphaFoldDB" id="A0AAV4A8M1"/>
<name>A0AAV4A8M1_9GAST</name>
<protein>
    <submittedName>
        <fullName evidence="2">Uncharacterized protein</fullName>
    </submittedName>
</protein>
<accession>A0AAV4A8M1</accession>
<feature type="region of interest" description="Disordered" evidence="1">
    <location>
        <begin position="1"/>
        <end position="23"/>
    </location>
</feature>
<dbReference type="EMBL" id="BLXT01003724">
    <property type="protein sequence ID" value="GFO03093.1"/>
    <property type="molecule type" value="Genomic_DNA"/>
</dbReference>
<sequence length="90" mass="10937">MLKFIQKKNREKKNMRKDQKLKPKCPSSLRSLIACQDSLRRVFCNCYHTLRAWVAQWTAHPPPKNVQIEGREAEEEKEDENNRRRRKMRK</sequence>
<keyword evidence="3" id="KW-1185">Reference proteome</keyword>
<proteinExistence type="predicted"/>
<feature type="compositionally biased region" description="Basic residues" evidence="1">
    <location>
        <begin position="1"/>
        <end position="15"/>
    </location>
</feature>
<dbReference type="Proteomes" id="UP000735302">
    <property type="component" value="Unassembled WGS sequence"/>
</dbReference>
<comment type="caution">
    <text evidence="2">The sequence shown here is derived from an EMBL/GenBank/DDBJ whole genome shotgun (WGS) entry which is preliminary data.</text>
</comment>
<reference evidence="2 3" key="1">
    <citation type="journal article" date="2021" name="Elife">
        <title>Chloroplast acquisition without the gene transfer in kleptoplastic sea slugs, Plakobranchus ocellatus.</title>
        <authorList>
            <person name="Maeda T."/>
            <person name="Takahashi S."/>
            <person name="Yoshida T."/>
            <person name="Shimamura S."/>
            <person name="Takaki Y."/>
            <person name="Nagai Y."/>
            <person name="Toyoda A."/>
            <person name="Suzuki Y."/>
            <person name="Arimoto A."/>
            <person name="Ishii H."/>
            <person name="Satoh N."/>
            <person name="Nishiyama T."/>
            <person name="Hasebe M."/>
            <person name="Maruyama T."/>
            <person name="Minagawa J."/>
            <person name="Obokata J."/>
            <person name="Shigenobu S."/>
        </authorList>
    </citation>
    <scope>NUCLEOTIDE SEQUENCE [LARGE SCALE GENOMIC DNA]</scope>
</reference>
<gene>
    <name evidence="2" type="ORF">PoB_002959800</name>
</gene>
<organism evidence="2 3">
    <name type="scientific">Plakobranchus ocellatus</name>
    <dbReference type="NCBI Taxonomy" id="259542"/>
    <lineage>
        <taxon>Eukaryota</taxon>
        <taxon>Metazoa</taxon>
        <taxon>Spiralia</taxon>
        <taxon>Lophotrochozoa</taxon>
        <taxon>Mollusca</taxon>
        <taxon>Gastropoda</taxon>
        <taxon>Heterobranchia</taxon>
        <taxon>Euthyneura</taxon>
        <taxon>Panpulmonata</taxon>
        <taxon>Sacoglossa</taxon>
        <taxon>Placobranchoidea</taxon>
        <taxon>Plakobranchidae</taxon>
        <taxon>Plakobranchus</taxon>
    </lineage>
</organism>